<dbReference type="Proteomes" id="UP001055048">
    <property type="component" value="Unassembled WGS sequence"/>
</dbReference>
<accession>A0AA37JVG2</accession>
<keyword evidence="1" id="KW-0812">Transmembrane</keyword>
<evidence type="ECO:0000313" key="3">
    <source>
        <dbReference type="Proteomes" id="UP001055048"/>
    </source>
</evidence>
<dbReference type="AlphaFoldDB" id="A0AA37JVG2"/>
<comment type="caution">
    <text evidence="2">The sequence shown here is derived from an EMBL/GenBank/DDBJ whole genome shotgun (WGS) entry which is preliminary data.</text>
</comment>
<keyword evidence="1" id="KW-0472">Membrane</keyword>
<dbReference type="RefSeq" id="WP_244074798.1">
    <property type="nucleotide sequence ID" value="NZ_BQNL01000001.1"/>
</dbReference>
<keyword evidence="1" id="KW-1133">Transmembrane helix</keyword>
<organism evidence="2 3">
    <name type="scientific">Bacteroides uniformis</name>
    <dbReference type="NCBI Taxonomy" id="820"/>
    <lineage>
        <taxon>Bacteria</taxon>
        <taxon>Pseudomonadati</taxon>
        <taxon>Bacteroidota</taxon>
        <taxon>Bacteroidia</taxon>
        <taxon>Bacteroidales</taxon>
        <taxon>Bacteroidaceae</taxon>
        <taxon>Bacteroides</taxon>
    </lineage>
</organism>
<reference evidence="2" key="1">
    <citation type="submission" date="2022-01" db="EMBL/GenBank/DDBJ databases">
        <title>Novel bile acid biosynthetic pathways are enriched in the microbiome of centenarians.</title>
        <authorList>
            <person name="Sato Y."/>
            <person name="Atarashi K."/>
            <person name="Plichta R.D."/>
            <person name="Arai Y."/>
            <person name="Sasajima S."/>
            <person name="Kearney M.S."/>
            <person name="Suda W."/>
            <person name="Takeshita K."/>
            <person name="Sasaki T."/>
            <person name="Okamoto S."/>
            <person name="Skelly N.A."/>
            <person name="Okamura Y."/>
            <person name="Vlamakis H."/>
            <person name="Li Y."/>
            <person name="Tanoue T."/>
            <person name="Takei H."/>
            <person name="Nittono H."/>
            <person name="Narushima S."/>
            <person name="Irie J."/>
            <person name="Itoh H."/>
            <person name="Moriya K."/>
            <person name="Sugiura Y."/>
            <person name="Suematsu M."/>
            <person name="Moritoki N."/>
            <person name="Shibata S."/>
            <person name="Littman R.D."/>
            <person name="Fischbach A.M."/>
            <person name="Uwamino Y."/>
            <person name="Inoue T."/>
            <person name="Honda A."/>
            <person name="Hattori M."/>
            <person name="Murai T."/>
            <person name="Xavier J.R."/>
            <person name="Hirose N."/>
            <person name="Honda K."/>
        </authorList>
    </citation>
    <scope>NUCLEOTIDE SEQUENCE</scope>
    <source>
        <strain evidence="2">CE91-St12</strain>
    </source>
</reference>
<evidence type="ECO:0000313" key="2">
    <source>
        <dbReference type="EMBL" id="GKH15002.1"/>
    </source>
</evidence>
<proteinExistence type="predicted"/>
<sequence>MRLIDIKRSINIAYENRNFKYISISGGILQFTNVDILRIAIGELVKIGFLPNEDPYDFFLATYADKINVDPNKHPQIEFKIKLLTSSIEMLYQWINNYVTTEETAETINIKLPQIHNIEDIIESCKLINKSLSQSVAEIGGTLGFKQLDYGSSWIIISVGTTMAAGLVMSIAQAAYFVAKKYYAIKLMAKQYERYAMGNEVMKTIKETNDKILKEEIDAQARQLESKYYPESDNERLGRLRVSINEMYKLIELGGEVHPSLILKNDAKDADIDYKQLLNFNKEMGLLPKEKTSDNDKQPQ</sequence>
<protein>
    <submittedName>
        <fullName evidence="2">Uncharacterized protein</fullName>
    </submittedName>
</protein>
<evidence type="ECO:0000256" key="1">
    <source>
        <dbReference type="SAM" id="Phobius"/>
    </source>
</evidence>
<name>A0AA37JVG2_BACUN</name>
<feature type="transmembrane region" description="Helical" evidence="1">
    <location>
        <begin position="154"/>
        <end position="179"/>
    </location>
</feature>
<gene>
    <name evidence="2" type="ORF">CE91St12_32120</name>
</gene>
<dbReference type="EMBL" id="BQNL01000001">
    <property type="protein sequence ID" value="GKH15002.1"/>
    <property type="molecule type" value="Genomic_DNA"/>
</dbReference>